<feature type="binding site" evidence="5">
    <location>
        <position position="74"/>
    </location>
    <ligand>
        <name>Zn(2+)</name>
        <dbReference type="ChEBI" id="CHEBI:29105"/>
    </ligand>
</feature>
<evidence type="ECO:0000256" key="1">
    <source>
        <dbReference type="ARBA" id="ARBA00008165"/>
    </source>
</evidence>
<dbReference type="InterPro" id="IPR001347">
    <property type="entry name" value="SIS_dom"/>
</dbReference>
<gene>
    <name evidence="10" type="ORF">CAMGR0001_0352</name>
</gene>
<feature type="site" description="Catalytically relevant" evidence="6">
    <location>
        <position position="103"/>
    </location>
</feature>
<protein>
    <submittedName>
        <fullName evidence="10">Sugar isomerase, KpsF/GutQ family</fullName>
        <ecNumber evidence="10">5.3.1.13</ecNumber>
    </submittedName>
</protein>
<evidence type="ECO:0000313" key="10">
    <source>
        <dbReference type="EMBL" id="EEV16738.1"/>
    </source>
</evidence>
<dbReference type="Proteomes" id="UP000005709">
    <property type="component" value="Unassembled WGS sequence"/>
</dbReference>
<dbReference type="InterPro" id="IPR046348">
    <property type="entry name" value="SIS_dom_sf"/>
</dbReference>
<dbReference type="Pfam" id="PF01380">
    <property type="entry name" value="SIS"/>
    <property type="match status" value="1"/>
</dbReference>
<dbReference type="Gene3D" id="3.40.50.10490">
    <property type="entry name" value="Glucose-6-phosphate isomerase like protein, domain 1"/>
    <property type="match status" value="1"/>
</dbReference>
<dbReference type="CDD" id="cd05014">
    <property type="entry name" value="SIS_Kpsf"/>
    <property type="match status" value="1"/>
</dbReference>
<evidence type="ECO:0000256" key="6">
    <source>
        <dbReference type="PIRSR" id="PIRSR004692-3"/>
    </source>
</evidence>
<keyword evidence="11" id="KW-1185">Reference proteome</keyword>
<comment type="caution">
    <text evidence="10">The sequence shown here is derived from an EMBL/GenBank/DDBJ whole genome shotgun (WGS) entry which is preliminary data.</text>
</comment>
<comment type="similarity">
    <text evidence="1 4">Belongs to the SIS family. GutQ/KpsF subfamily.</text>
</comment>
<dbReference type="InterPro" id="IPR046342">
    <property type="entry name" value="CBS_dom_sf"/>
</dbReference>
<organism evidence="10 11">
    <name type="scientific">Campylobacter gracilis RM3268</name>
    <dbReference type="NCBI Taxonomy" id="553220"/>
    <lineage>
        <taxon>Bacteria</taxon>
        <taxon>Pseudomonadati</taxon>
        <taxon>Campylobacterota</taxon>
        <taxon>Epsilonproteobacteria</taxon>
        <taxon>Campylobacterales</taxon>
        <taxon>Campylobacteraceae</taxon>
        <taxon>Campylobacter</taxon>
    </lineage>
</organism>
<dbReference type="NCBIfam" id="TIGR00393">
    <property type="entry name" value="kpsF"/>
    <property type="match status" value="1"/>
</dbReference>
<dbReference type="SUPFAM" id="SSF53697">
    <property type="entry name" value="SIS domain"/>
    <property type="match status" value="1"/>
</dbReference>
<evidence type="ECO:0000256" key="5">
    <source>
        <dbReference type="PIRSR" id="PIRSR004692-2"/>
    </source>
</evidence>
<feature type="domain" description="SIS" evidence="9">
    <location>
        <begin position="33"/>
        <end position="176"/>
    </location>
</feature>
<dbReference type="PROSITE" id="PS51464">
    <property type="entry name" value="SIS"/>
    <property type="match status" value="1"/>
</dbReference>
<feature type="site" description="Catalytically relevant" evidence="6">
    <location>
        <position position="185"/>
    </location>
</feature>
<sequence>MSEILDMAREVLRLEGAELLRHADLIGGEIERAVSLILACKGKVIVTGVGKSGHIGVKIAATLASTGTPSFFVHPTEALHGDLGMIGKDDMVLAISFSGESEELVRILPHLKRFGVKIIAMARDKNSSLGKVCDEFISLSIVKEACPLGAAPTVSTTLTLGLGDALAICLMRQRRFGKEDFANFHPGGSLGKRLFVKVKDVMQSKNLPVANRNASLKQAIDIMTHGKLGTVLLVNEKGALEAILSDGDLRRALMREDFDINDGALKYATKNPKILDDKNMLAIDALNLIEQFKIQVLPVVENGVPAGILHIHDLTSLGLK</sequence>
<dbReference type="PANTHER" id="PTHR42745">
    <property type="match status" value="1"/>
</dbReference>
<dbReference type="CDD" id="cd04604">
    <property type="entry name" value="CBS_pair_SIS_assoc"/>
    <property type="match status" value="1"/>
</dbReference>
<keyword evidence="2" id="KW-0677">Repeat</keyword>
<dbReference type="GO" id="GO:0097367">
    <property type="term" value="F:carbohydrate derivative binding"/>
    <property type="evidence" value="ECO:0007669"/>
    <property type="project" value="InterPro"/>
</dbReference>
<dbReference type="InterPro" id="IPR035474">
    <property type="entry name" value="SIS_Kpsf"/>
</dbReference>
<dbReference type="GO" id="GO:1901135">
    <property type="term" value="P:carbohydrate derivative metabolic process"/>
    <property type="evidence" value="ECO:0007669"/>
    <property type="project" value="InterPro"/>
</dbReference>
<evidence type="ECO:0000313" key="11">
    <source>
        <dbReference type="Proteomes" id="UP000005709"/>
    </source>
</evidence>
<dbReference type="eggNOG" id="COG0794">
    <property type="taxonomic scope" value="Bacteria"/>
</dbReference>
<dbReference type="AlphaFoldDB" id="C8PKX9"/>
<dbReference type="PIRSF" id="PIRSF004692">
    <property type="entry name" value="KdsD_KpsF"/>
    <property type="match status" value="1"/>
</dbReference>
<evidence type="ECO:0000256" key="2">
    <source>
        <dbReference type="ARBA" id="ARBA00022737"/>
    </source>
</evidence>
<dbReference type="PROSITE" id="PS51371">
    <property type="entry name" value="CBS"/>
    <property type="match status" value="1"/>
</dbReference>
<dbReference type="RefSeq" id="WP_005873066.1">
    <property type="nucleotide sequence ID" value="NZ_ACYG01000030.1"/>
</dbReference>
<keyword evidence="3 7" id="KW-0129">CBS domain</keyword>
<evidence type="ECO:0000256" key="4">
    <source>
        <dbReference type="PIRNR" id="PIRNR004692"/>
    </source>
</evidence>
<dbReference type="Gene3D" id="3.10.580.10">
    <property type="entry name" value="CBS-domain"/>
    <property type="match status" value="1"/>
</dbReference>
<dbReference type="STRING" id="824.CGRAC_0058"/>
<keyword evidence="10" id="KW-0413">Isomerase</keyword>
<feature type="site" description="Catalytically relevant" evidence="6">
    <location>
        <position position="144"/>
    </location>
</feature>
<dbReference type="EMBL" id="ACYG01000030">
    <property type="protein sequence ID" value="EEV16738.1"/>
    <property type="molecule type" value="Genomic_DNA"/>
</dbReference>
<dbReference type="GO" id="GO:0019146">
    <property type="term" value="F:arabinose-5-phosphate isomerase activity"/>
    <property type="evidence" value="ECO:0007669"/>
    <property type="project" value="UniProtKB-EC"/>
</dbReference>
<dbReference type="EC" id="5.3.1.13" evidence="10"/>
<feature type="domain" description="CBS" evidence="8">
    <location>
        <begin position="202"/>
        <end position="260"/>
    </location>
</feature>
<keyword evidence="5" id="KW-0862">Zinc</keyword>
<feature type="site" description="Catalytically relevant" evidence="6">
    <location>
        <position position="51"/>
    </location>
</feature>
<dbReference type="Pfam" id="PF00571">
    <property type="entry name" value="CBS"/>
    <property type="match status" value="2"/>
</dbReference>
<accession>C8PKX9</accession>
<evidence type="ECO:0000259" key="8">
    <source>
        <dbReference type="PROSITE" id="PS51371"/>
    </source>
</evidence>
<dbReference type="InterPro" id="IPR050986">
    <property type="entry name" value="GutQ/KpsF_isomerases"/>
</dbReference>
<name>C8PKX9_9BACT</name>
<reference evidence="10 11" key="1">
    <citation type="submission" date="2009-07" db="EMBL/GenBank/DDBJ databases">
        <authorList>
            <person name="Madupu R."/>
            <person name="Sebastian Y."/>
            <person name="Durkin A.S."/>
            <person name="Torralba M."/>
            <person name="Methe B."/>
            <person name="Sutton G.G."/>
            <person name="Strausberg R.L."/>
            <person name="Nelson K.E."/>
        </authorList>
    </citation>
    <scope>NUCLEOTIDE SEQUENCE [LARGE SCALE GENOMIC DNA]</scope>
    <source>
        <strain evidence="10 11">RM3268</strain>
    </source>
</reference>
<dbReference type="OrthoDB" id="9762536at2"/>
<proteinExistence type="inferred from homology"/>
<dbReference type="FunFam" id="3.40.50.10490:FF:000011">
    <property type="entry name" value="Arabinose 5-phosphate isomerase"/>
    <property type="match status" value="1"/>
</dbReference>
<keyword evidence="5" id="KW-0479">Metal-binding</keyword>
<dbReference type="InterPro" id="IPR004800">
    <property type="entry name" value="KdsD/KpsF-type"/>
</dbReference>
<evidence type="ECO:0000256" key="7">
    <source>
        <dbReference type="PROSITE-ProRule" id="PRU00703"/>
    </source>
</evidence>
<dbReference type="eggNOG" id="COG2905">
    <property type="taxonomic scope" value="Bacteria"/>
</dbReference>
<dbReference type="GO" id="GO:0005975">
    <property type="term" value="P:carbohydrate metabolic process"/>
    <property type="evidence" value="ECO:0007669"/>
    <property type="project" value="InterPro"/>
</dbReference>
<dbReference type="InterPro" id="IPR000644">
    <property type="entry name" value="CBS_dom"/>
</dbReference>
<evidence type="ECO:0000259" key="9">
    <source>
        <dbReference type="PROSITE" id="PS51464"/>
    </source>
</evidence>
<dbReference type="PANTHER" id="PTHR42745:SF1">
    <property type="entry name" value="ARABINOSE 5-PHOSPHATE ISOMERASE KDSD"/>
    <property type="match status" value="1"/>
</dbReference>
<dbReference type="GO" id="GO:0046872">
    <property type="term" value="F:metal ion binding"/>
    <property type="evidence" value="ECO:0007669"/>
    <property type="project" value="UniProtKB-KW"/>
</dbReference>
<evidence type="ECO:0000256" key="3">
    <source>
        <dbReference type="ARBA" id="ARBA00023122"/>
    </source>
</evidence>